<dbReference type="EMBL" id="KN840523">
    <property type="protein sequence ID" value="KIP06228.1"/>
    <property type="molecule type" value="Genomic_DNA"/>
</dbReference>
<keyword evidence="1" id="KW-0472">Membrane</keyword>
<keyword evidence="4" id="KW-1185">Reference proteome</keyword>
<feature type="transmembrane region" description="Helical" evidence="1">
    <location>
        <begin position="173"/>
        <end position="193"/>
    </location>
</feature>
<evidence type="ECO:0000313" key="4">
    <source>
        <dbReference type="Proteomes" id="UP000053257"/>
    </source>
</evidence>
<accession>A0A0C3PJC2</accession>
<evidence type="ECO:0000256" key="1">
    <source>
        <dbReference type="SAM" id="Phobius"/>
    </source>
</evidence>
<sequence length="345" mass="38205">MPSIDTSTALIAPVSVTHDNTYGAAFIGTVVSAILFGVVCAQTYTYLNRYPLDRPFYKILVGVLWVLELVHSILVSHASYFYAITNWGNSLVLLFPPIWSLCVQVILGAIAGAIVKICFAMRVWRFSNGNRLVTGVIIVLALAQLVVACIYATRTLQLESVVVVSRLKVVGSLSLSLGTATDIVTAFALCFFLHGLRTGYSKDDSLVNRLTLYAVNTGILTSAVSVATMILYNLMPDNFIFMALYFVLSKLYANSFLATLNTRRVLRGRGTDAETNTVPTFLMVGKLTKHDNQFQDHVYPPSASRVPQTKEDMLRSQLEVEIEQEVTVTRDSHFEHHDFKNVSFA</sequence>
<protein>
    <recommendedName>
        <fullName evidence="2">DUF6534 domain-containing protein</fullName>
    </recommendedName>
</protein>
<reference evidence="3 4" key="1">
    <citation type="journal article" date="2014" name="PLoS Genet.">
        <title>Analysis of the Phlebiopsis gigantea genome, transcriptome and secretome provides insight into its pioneer colonization strategies of wood.</title>
        <authorList>
            <person name="Hori C."/>
            <person name="Ishida T."/>
            <person name="Igarashi K."/>
            <person name="Samejima M."/>
            <person name="Suzuki H."/>
            <person name="Master E."/>
            <person name="Ferreira P."/>
            <person name="Ruiz-Duenas F.J."/>
            <person name="Held B."/>
            <person name="Canessa P."/>
            <person name="Larrondo L.F."/>
            <person name="Schmoll M."/>
            <person name="Druzhinina I.S."/>
            <person name="Kubicek C.P."/>
            <person name="Gaskell J.A."/>
            <person name="Kersten P."/>
            <person name="St John F."/>
            <person name="Glasner J."/>
            <person name="Sabat G."/>
            <person name="Splinter BonDurant S."/>
            <person name="Syed K."/>
            <person name="Yadav J."/>
            <person name="Mgbeahuruike A.C."/>
            <person name="Kovalchuk A."/>
            <person name="Asiegbu F.O."/>
            <person name="Lackner G."/>
            <person name="Hoffmeister D."/>
            <person name="Rencoret J."/>
            <person name="Gutierrez A."/>
            <person name="Sun H."/>
            <person name="Lindquist E."/>
            <person name="Barry K."/>
            <person name="Riley R."/>
            <person name="Grigoriev I.V."/>
            <person name="Henrissat B."/>
            <person name="Kues U."/>
            <person name="Berka R.M."/>
            <person name="Martinez A.T."/>
            <person name="Covert S.F."/>
            <person name="Blanchette R.A."/>
            <person name="Cullen D."/>
        </authorList>
    </citation>
    <scope>NUCLEOTIDE SEQUENCE [LARGE SCALE GENOMIC DNA]</scope>
    <source>
        <strain evidence="3 4">11061_1 CR5-6</strain>
    </source>
</reference>
<proteinExistence type="predicted"/>
<evidence type="ECO:0000313" key="3">
    <source>
        <dbReference type="EMBL" id="KIP06228.1"/>
    </source>
</evidence>
<keyword evidence="1" id="KW-0812">Transmembrane</keyword>
<organism evidence="3 4">
    <name type="scientific">Phlebiopsis gigantea (strain 11061_1 CR5-6)</name>
    <name type="common">White-rot fungus</name>
    <name type="synonym">Peniophora gigantea</name>
    <dbReference type="NCBI Taxonomy" id="745531"/>
    <lineage>
        <taxon>Eukaryota</taxon>
        <taxon>Fungi</taxon>
        <taxon>Dikarya</taxon>
        <taxon>Basidiomycota</taxon>
        <taxon>Agaricomycotina</taxon>
        <taxon>Agaricomycetes</taxon>
        <taxon>Polyporales</taxon>
        <taxon>Phanerochaetaceae</taxon>
        <taxon>Phlebiopsis</taxon>
    </lineage>
</organism>
<dbReference type="Proteomes" id="UP000053257">
    <property type="component" value="Unassembled WGS sequence"/>
</dbReference>
<dbReference type="Pfam" id="PF20152">
    <property type="entry name" value="DUF6534"/>
    <property type="match status" value="1"/>
</dbReference>
<feature type="transmembrane region" description="Helical" evidence="1">
    <location>
        <begin position="98"/>
        <end position="120"/>
    </location>
</feature>
<feature type="domain" description="DUF6534" evidence="2">
    <location>
        <begin position="179"/>
        <end position="264"/>
    </location>
</feature>
<keyword evidence="1" id="KW-1133">Transmembrane helix</keyword>
<feature type="transmembrane region" description="Helical" evidence="1">
    <location>
        <begin position="132"/>
        <end position="153"/>
    </location>
</feature>
<dbReference type="HOGENOM" id="CLU_046025_5_0_1"/>
<evidence type="ECO:0000259" key="2">
    <source>
        <dbReference type="Pfam" id="PF20152"/>
    </source>
</evidence>
<dbReference type="PANTHER" id="PTHR40465:SF1">
    <property type="entry name" value="DUF6534 DOMAIN-CONTAINING PROTEIN"/>
    <property type="match status" value="1"/>
</dbReference>
<feature type="transmembrane region" description="Helical" evidence="1">
    <location>
        <begin position="22"/>
        <end position="47"/>
    </location>
</feature>
<gene>
    <name evidence="3" type="ORF">PHLGIDRAFT_19513</name>
</gene>
<dbReference type="OrthoDB" id="3190888at2759"/>
<dbReference type="PANTHER" id="PTHR40465">
    <property type="entry name" value="CHROMOSOME 1, WHOLE GENOME SHOTGUN SEQUENCE"/>
    <property type="match status" value="1"/>
</dbReference>
<name>A0A0C3PJC2_PHLG1</name>
<feature type="transmembrane region" description="Helical" evidence="1">
    <location>
        <begin position="239"/>
        <end position="260"/>
    </location>
</feature>
<feature type="transmembrane region" description="Helical" evidence="1">
    <location>
        <begin position="59"/>
        <end position="78"/>
    </location>
</feature>
<dbReference type="AlphaFoldDB" id="A0A0C3PJC2"/>
<feature type="transmembrane region" description="Helical" evidence="1">
    <location>
        <begin position="213"/>
        <end position="233"/>
    </location>
</feature>
<dbReference type="InterPro" id="IPR045339">
    <property type="entry name" value="DUF6534"/>
</dbReference>